<evidence type="ECO:0000256" key="1">
    <source>
        <dbReference type="SAM" id="MobiDB-lite"/>
    </source>
</evidence>
<evidence type="ECO:0000313" key="3">
    <source>
        <dbReference type="EMBL" id="CAF1109464.1"/>
    </source>
</evidence>
<keyword evidence="4" id="KW-1185">Reference proteome</keyword>
<dbReference type="Proteomes" id="UP000663828">
    <property type="component" value="Unassembled WGS sequence"/>
</dbReference>
<evidence type="ECO:0000313" key="2">
    <source>
        <dbReference type="EMBL" id="CAF0944789.1"/>
    </source>
</evidence>
<name>A0A814CI35_ADIRI</name>
<sequence length="66" mass="6808">MSSSNQGKEYTGLETDHGDTKKQQADESAQQGMSKGAVSVDHTKSGGSSGDIGLGNPNAQTHKPPH</sequence>
<accession>A0A814CI35</accession>
<gene>
    <name evidence="2" type="ORF">EDS130_LOCUS12012</name>
    <name evidence="3" type="ORF">XAT740_LOCUS18788</name>
</gene>
<dbReference type="EMBL" id="CAJNOR010001263">
    <property type="protein sequence ID" value="CAF1109464.1"/>
    <property type="molecule type" value="Genomic_DNA"/>
</dbReference>
<dbReference type="Proteomes" id="UP000663852">
    <property type="component" value="Unassembled WGS sequence"/>
</dbReference>
<dbReference type="AlphaFoldDB" id="A0A814CI35"/>
<evidence type="ECO:0000313" key="5">
    <source>
        <dbReference type="Proteomes" id="UP000663852"/>
    </source>
</evidence>
<proteinExistence type="predicted"/>
<dbReference type="EMBL" id="CAJNOJ010000045">
    <property type="protein sequence ID" value="CAF0944789.1"/>
    <property type="molecule type" value="Genomic_DNA"/>
</dbReference>
<protein>
    <submittedName>
        <fullName evidence="2">Uncharacterized protein</fullName>
    </submittedName>
</protein>
<reference evidence="2" key="1">
    <citation type="submission" date="2021-02" db="EMBL/GenBank/DDBJ databases">
        <authorList>
            <person name="Nowell W R."/>
        </authorList>
    </citation>
    <scope>NUCLEOTIDE SEQUENCE</scope>
</reference>
<evidence type="ECO:0000313" key="4">
    <source>
        <dbReference type="Proteomes" id="UP000663828"/>
    </source>
</evidence>
<feature type="compositionally biased region" description="Polar residues" evidence="1">
    <location>
        <begin position="57"/>
        <end position="66"/>
    </location>
</feature>
<feature type="compositionally biased region" description="Basic and acidic residues" evidence="1">
    <location>
        <begin position="14"/>
        <end position="25"/>
    </location>
</feature>
<dbReference type="OrthoDB" id="10539825at2759"/>
<feature type="region of interest" description="Disordered" evidence="1">
    <location>
        <begin position="1"/>
        <end position="66"/>
    </location>
</feature>
<organism evidence="2 5">
    <name type="scientific">Adineta ricciae</name>
    <name type="common">Rotifer</name>
    <dbReference type="NCBI Taxonomy" id="249248"/>
    <lineage>
        <taxon>Eukaryota</taxon>
        <taxon>Metazoa</taxon>
        <taxon>Spiralia</taxon>
        <taxon>Gnathifera</taxon>
        <taxon>Rotifera</taxon>
        <taxon>Eurotatoria</taxon>
        <taxon>Bdelloidea</taxon>
        <taxon>Adinetida</taxon>
        <taxon>Adinetidae</taxon>
        <taxon>Adineta</taxon>
    </lineage>
</organism>
<comment type="caution">
    <text evidence="2">The sequence shown here is derived from an EMBL/GenBank/DDBJ whole genome shotgun (WGS) entry which is preliminary data.</text>
</comment>